<reference evidence="4 5" key="1">
    <citation type="submission" date="2018-03" db="EMBL/GenBank/DDBJ databases">
        <title>Rhodobacter blasticus.</title>
        <authorList>
            <person name="Meyer T.E."/>
            <person name="Miller S."/>
            <person name="Lodha T."/>
            <person name="Gandham S."/>
            <person name="Chintalapati S."/>
            <person name="Chintalapati V.R."/>
        </authorList>
    </citation>
    <scope>NUCLEOTIDE SEQUENCE [LARGE SCALE GENOMIC DNA]</scope>
    <source>
        <strain evidence="4 5">DSM 2131</strain>
    </source>
</reference>
<dbReference type="Pfam" id="PF00072">
    <property type="entry name" value="Response_reg"/>
    <property type="match status" value="1"/>
</dbReference>
<keyword evidence="5" id="KW-1185">Reference proteome</keyword>
<feature type="modified residue" description="4-aspartylphosphate" evidence="2">
    <location>
        <position position="77"/>
    </location>
</feature>
<dbReference type="CDD" id="cd00156">
    <property type="entry name" value="REC"/>
    <property type="match status" value="1"/>
</dbReference>
<dbReference type="SUPFAM" id="SSF52172">
    <property type="entry name" value="CheY-like"/>
    <property type="match status" value="1"/>
</dbReference>
<dbReference type="PANTHER" id="PTHR44591:SF3">
    <property type="entry name" value="RESPONSE REGULATORY DOMAIN-CONTAINING PROTEIN"/>
    <property type="match status" value="1"/>
</dbReference>
<dbReference type="SMART" id="SM00448">
    <property type="entry name" value="REC"/>
    <property type="match status" value="1"/>
</dbReference>
<name>A0A2T4J6J0_FUSBL</name>
<protein>
    <submittedName>
        <fullName evidence="4">Response regulator</fullName>
    </submittedName>
</protein>
<evidence type="ECO:0000256" key="2">
    <source>
        <dbReference type="PROSITE-ProRule" id="PRU00169"/>
    </source>
</evidence>
<dbReference type="AlphaFoldDB" id="A0A2T4J6J0"/>
<dbReference type="GO" id="GO:0000160">
    <property type="term" value="P:phosphorelay signal transduction system"/>
    <property type="evidence" value="ECO:0007669"/>
    <property type="project" value="InterPro"/>
</dbReference>
<keyword evidence="1 2" id="KW-0597">Phosphoprotein</keyword>
<evidence type="ECO:0000259" key="3">
    <source>
        <dbReference type="PROSITE" id="PS50110"/>
    </source>
</evidence>
<dbReference type="InterPro" id="IPR001789">
    <property type="entry name" value="Sig_transdc_resp-reg_receiver"/>
</dbReference>
<feature type="domain" description="Response regulatory" evidence="3">
    <location>
        <begin position="28"/>
        <end position="139"/>
    </location>
</feature>
<dbReference type="Proteomes" id="UP000241362">
    <property type="component" value="Unassembled WGS sequence"/>
</dbReference>
<evidence type="ECO:0000313" key="4">
    <source>
        <dbReference type="EMBL" id="PTE13507.1"/>
    </source>
</evidence>
<comment type="caution">
    <text evidence="4">The sequence shown here is derived from an EMBL/GenBank/DDBJ whole genome shotgun (WGS) entry which is preliminary data.</text>
</comment>
<dbReference type="InterPro" id="IPR050595">
    <property type="entry name" value="Bact_response_regulator"/>
</dbReference>
<dbReference type="RefSeq" id="WP_107674010.1">
    <property type="nucleotide sequence ID" value="NZ_PZKE01000013.1"/>
</dbReference>
<evidence type="ECO:0000256" key="1">
    <source>
        <dbReference type="ARBA" id="ARBA00022553"/>
    </source>
</evidence>
<organism evidence="4 5">
    <name type="scientific">Fuscovulum blasticum DSM 2131</name>
    <dbReference type="NCBI Taxonomy" id="1188250"/>
    <lineage>
        <taxon>Bacteria</taxon>
        <taxon>Pseudomonadati</taxon>
        <taxon>Pseudomonadota</taxon>
        <taxon>Alphaproteobacteria</taxon>
        <taxon>Rhodobacterales</taxon>
        <taxon>Paracoccaceae</taxon>
        <taxon>Pseudogemmobacter</taxon>
    </lineage>
</organism>
<evidence type="ECO:0000313" key="5">
    <source>
        <dbReference type="Proteomes" id="UP000241362"/>
    </source>
</evidence>
<sequence length="238" mass="24713">MPHPTPPSDASGFALAAPRPLLPLQGLTVLAVEDSRYACDALRLMCQRLGARLRRADSLARAGAHLRCYRPDVVIVDLGLPDGRGEGLIQRLAQTRGMVVLGTSGDPAGRAAALSAGAAGFLEKPVASLALFQETLLAHLPRSQPRATAPQDGVTADPLALTDDLIQAASALDAGPGPDDRAYLAGFLSGLARQSQDAGLAAVSAALRDPGADLPRLTGALRARIARRPAFDSLRARL</sequence>
<gene>
    <name evidence="4" type="ORF">C5F44_13195</name>
</gene>
<dbReference type="PROSITE" id="PS50110">
    <property type="entry name" value="RESPONSE_REGULATORY"/>
    <property type="match status" value="1"/>
</dbReference>
<dbReference type="Gene3D" id="3.40.50.2300">
    <property type="match status" value="1"/>
</dbReference>
<accession>A0A2T4J6J0</accession>
<dbReference type="PANTHER" id="PTHR44591">
    <property type="entry name" value="STRESS RESPONSE REGULATOR PROTEIN 1"/>
    <property type="match status" value="1"/>
</dbReference>
<dbReference type="InterPro" id="IPR011006">
    <property type="entry name" value="CheY-like_superfamily"/>
</dbReference>
<proteinExistence type="predicted"/>
<dbReference type="EMBL" id="PZKE01000013">
    <property type="protein sequence ID" value="PTE13507.1"/>
    <property type="molecule type" value="Genomic_DNA"/>
</dbReference>